<dbReference type="InterPro" id="IPR005318">
    <property type="entry name" value="OM_porin_bac"/>
</dbReference>
<evidence type="ECO:0000256" key="4">
    <source>
        <dbReference type="SAM" id="SignalP"/>
    </source>
</evidence>
<comment type="similarity">
    <text evidence="1">Belongs to the outer membrane porin (Opr) (TC 1.B.25) family.</text>
</comment>
<protein>
    <recommendedName>
        <fullName evidence="7">Outer membrane porin</fullName>
    </recommendedName>
</protein>
<dbReference type="PANTHER" id="PTHR34596:SF2">
    <property type="entry name" value="CHITOPORIN"/>
    <property type="match status" value="1"/>
</dbReference>
<dbReference type="GO" id="GO:0015288">
    <property type="term" value="F:porin activity"/>
    <property type="evidence" value="ECO:0007669"/>
    <property type="project" value="TreeGrafter"/>
</dbReference>
<reference evidence="5 6" key="1">
    <citation type="journal article" date="2017" name="Front. Microbiol.">
        <title>Comparative Genomic Analysis of the Class Epsilonproteobacteria and Proposed Reclassification to Epsilonbacteraeota (phyl. nov.).</title>
        <authorList>
            <person name="Waite D.W."/>
            <person name="Vanwonterghem I."/>
            <person name="Rinke C."/>
            <person name="Parks D.H."/>
            <person name="Zhang Y."/>
            <person name="Takai K."/>
            <person name="Sievert S.M."/>
            <person name="Simon J."/>
            <person name="Campbell B.J."/>
            <person name="Hanson T.E."/>
            <person name="Woyke T."/>
            <person name="Klotz M.G."/>
            <person name="Hugenholtz P."/>
        </authorList>
    </citation>
    <scope>NUCLEOTIDE SEQUENCE [LARGE SCALE GENOMIC DNA]</scope>
    <source>
        <strain evidence="5">UBA12443</strain>
    </source>
</reference>
<organism evidence="5 6">
    <name type="scientific">Sulfuricurvum kujiense</name>
    <dbReference type="NCBI Taxonomy" id="148813"/>
    <lineage>
        <taxon>Bacteria</taxon>
        <taxon>Pseudomonadati</taxon>
        <taxon>Campylobacterota</taxon>
        <taxon>Epsilonproteobacteria</taxon>
        <taxon>Campylobacterales</taxon>
        <taxon>Sulfurimonadaceae</taxon>
        <taxon>Sulfuricurvum</taxon>
    </lineage>
</organism>
<gene>
    <name evidence="5" type="ORF">CFH83_09035</name>
</gene>
<dbReference type="PANTHER" id="PTHR34596">
    <property type="entry name" value="CHITOPORIN"/>
    <property type="match status" value="1"/>
</dbReference>
<sequence length="405" mass="43428">MTKKRKMMKTMMLLSLAAVTALNAGSMDEAFKGGKASGQIRAAYVDQDNAVDTDTYGTSLGGILKFETAASNGITLGVAGYASQKIHSLTGSFDEGKANGDLFAENTKSYAYVGEAYVDYSANDLTLRIGRQLIDTPLADTDDIRMHPNSFEAAVVSYGGIEGTTFVGGYVTRWAGYDSGGDISKFKKLAGDNSEGAAVVGIMNESIENLGVQGWYYGIDELADAFYTDATYAIPFSETMGLELIGQFATFSEERNSGLDGNVYGIGARFNIGMASVGAAYNKASNNEGDFVSNGFGGGPYITSMEEMTIDGFEDVKAYQLSADLDLTNAGLEGVSLCALYGDFKSVPANMRVKEFDVIATYEMSEAFNAEMSYAMVADKNNNTSEDGLYDGGYDRFLVRLNYNF</sequence>
<evidence type="ECO:0000256" key="1">
    <source>
        <dbReference type="ARBA" id="ARBA00009075"/>
    </source>
</evidence>
<dbReference type="SUPFAM" id="SSF56935">
    <property type="entry name" value="Porins"/>
    <property type="match status" value="1"/>
</dbReference>
<evidence type="ECO:0008006" key="7">
    <source>
        <dbReference type="Google" id="ProtNLM"/>
    </source>
</evidence>
<comment type="caution">
    <text evidence="5">The sequence shown here is derived from an EMBL/GenBank/DDBJ whole genome shotgun (WGS) entry which is preliminary data.</text>
</comment>
<accession>A0A2D3WD67</accession>
<evidence type="ECO:0000256" key="3">
    <source>
        <dbReference type="ARBA" id="ARBA00022729"/>
    </source>
</evidence>
<feature type="chain" id="PRO_5013918160" description="Outer membrane porin" evidence="4">
    <location>
        <begin position="25"/>
        <end position="405"/>
    </location>
</feature>
<dbReference type="InterPro" id="IPR023614">
    <property type="entry name" value="Porin_dom_sf"/>
</dbReference>
<evidence type="ECO:0000313" key="5">
    <source>
        <dbReference type="EMBL" id="DAB37845.1"/>
    </source>
</evidence>
<keyword evidence="3 4" id="KW-0732">Signal</keyword>
<keyword evidence="2" id="KW-0813">Transport</keyword>
<dbReference type="EMBL" id="DLUI01000129">
    <property type="protein sequence ID" value="DAB37845.1"/>
    <property type="molecule type" value="Genomic_DNA"/>
</dbReference>
<dbReference type="GO" id="GO:0016020">
    <property type="term" value="C:membrane"/>
    <property type="evidence" value="ECO:0007669"/>
    <property type="project" value="InterPro"/>
</dbReference>
<name>A0A2D3WD67_9BACT</name>
<proteinExistence type="inferred from homology"/>
<dbReference type="Gene3D" id="2.40.160.10">
    <property type="entry name" value="Porin"/>
    <property type="match status" value="1"/>
</dbReference>
<dbReference type="Proteomes" id="UP000228859">
    <property type="component" value="Unassembled WGS sequence"/>
</dbReference>
<evidence type="ECO:0000313" key="6">
    <source>
        <dbReference type="Proteomes" id="UP000228859"/>
    </source>
</evidence>
<evidence type="ECO:0000256" key="2">
    <source>
        <dbReference type="ARBA" id="ARBA00022448"/>
    </source>
</evidence>
<feature type="signal peptide" evidence="4">
    <location>
        <begin position="1"/>
        <end position="24"/>
    </location>
</feature>
<dbReference type="AlphaFoldDB" id="A0A2D3WD67"/>
<dbReference type="Pfam" id="PF03573">
    <property type="entry name" value="OprD"/>
    <property type="match status" value="1"/>
</dbReference>